<proteinExistence type="predicted"/>
<sequence length="146" mass="16141">MDRAGMDEAEEQVWVTDWMEVGADLVEQFADLTEDWNPIHVDEDAARASGLPGTIAHGFLLISLLAPLLSDSGHPLGDTPNLLNYGFDSLRFIAPVPSGSRIRAHFREAGRERVKLGTRCAMDVEIEVEGVERPAMAARWIMLKRG</sequence>
<dbReference type="PANTHER" id="PTHR42993">
    <property type="entry name" value="MAOC-LIKE DEHYDRATASE DOMAIN-CONTAINING PROTEIN"/>
    <property type="match status" value="1"/>
</dbReference>
<evidence type="ECO:0000313" key="2">
    <source>
        <dbReference type="EMBL" id="GGD45501.1"/>
    </source>
</evidence>
<feature type="domain" description="MaoC-like" evidence="1">
    <location>
        <begin position="13"/>
        <end position="117"/>
    </location>
</feature>
<comment type="caution">
    <text evidence="2">The sequence shown here is derived from an EMBL/GenBank/DDBJ whole genome shotgun (WGS) entry which is preliminary data.</text>
</comment>
<name>A0A917DLB3_9SPHN</name>
<evidence type="ECO:0000259" key="1">
    <source>
        <dbReference type="Pfam" id="PF01575"/>
    </source>
</evidence>
<reference evidence="2 3" key="1">
    <citation type="journal article" date="2014" name="Int. J. Syst. Evol. Microbiol.">
        <title>Complete genome sequence of Corynebacterium casei LMG S-19264T (=DSM 44701T), isolated from a smear-ripened cheese.</title>
        <authorList>
            <consortium name="US DOE Joint Genome Institute (JGI-PGF)"/>
            <person name="Walter F."/>
            <person name="Albersmeier A."/>
            <person name="Kalinowski J."/>
            <person name="Ruckert C."/>
        </authorList>
    </citation>
    <scope>NUCLEOTIDE SEQUENCE [LARGE SCALE GENOMIC DNA]</scope>
    <source>
        <strain evidence="2 3">CGMCC 1.15358</strain>
    </source>
</reference>
<keyword evidence="3" id="KW-1185">Reference proteome</keyword>
<evidence type="ECO:0000313" key="3">
    <source>
        <dbReference type="Proteomes" id="UP000598997"/>
    </source>
</evidence>
<gene>
    <name evidence="2" type="ORF">GCM10010989_19570</name>
</gene>
<dbReference type="InterPro" id="IPR002539">
    <property type="entry name" value="MaoC-like_dom"/>
</dbReference>
<accession>A0A917DLB3</accession>
<dbReference type="PANTHER" id="PTHR42993:SF1">
    <property type="entry name" value="MAOC-LIKE DEHYDRATASE DOMAIN-CONTAINING PROTEIN"/>
    <property type="match status" value="1"/>
</dbReference>
<dbReference type="OrthoDB" id="9801735at2"/>
<dbReference type="SUPFAM" id="SSF54637">
    <property type="entry name" value="Thioesterase/thiol ester dehydrase-isomerase"/>
    <property type="match status" value="1"/>
</dbReference>
<dbReference type="EMBL" id="BMIO01000005">
    <property type="protein sequence ID" value="GGD45501.1"/>
    <property type="molecule type" value="Genomic_DNA"/>
</dbReference>
<dbReference type="InterPro" id="IPR029069">
    <property type="entry name" value="HotDog_dom_sf"/>
</dbReference>
<dbReference type="Gene3D" id="3.10.129.10">
    <property type="entry name" value="Hotdog Thioesterase"/>
    <property type="match status" value="1"/>
</dbReference>
<dbReference type="AlphaFoldDB" id="A0A917DLB3"/>
<protein>
    <submittedName>
        <fullName evidence="2">Nodulation protein NodN</fullName>
    </submittedName>
</protein>
<dbReference type="RefSeq" id="WP_082924180.1">
    <property type="nucleotide sequence ID" value="NZ_BMIO01000005.1"/>
</dbReference>
<organism evidence="2 3">
    <name type="scientific">Croceicoccus pelagius</name>
    <dbReference type="NCBI Taxonomy" id="1703341"/>
    <lineage>
        <taxon>Bacteria</taxon>
        <taxon>Pseudomonadati</taxon>
        <taxon>Pseudomonadota</taxon>
        <taxon>Alphaproteobacteria</taxon>
        <taxon>Sphingomonadales</taxon>
        <taxon>Erythrobacteraceae</taxon>
        <taxon>Croceicoccus</taxon>
    </lineage>
</organism>
<dbReference type="Pfam" id="PF01575">
    <property type="entry name" value="MaoC_dehydratas"/>
    <property type="match status" value="1"/>
</dbReference>
<dbReference type="Proteomes" id="UP000598997">
    <property type="component" value="Unassembled WGS sequence"/>
</dbReference>